<keyword evidence="2" id="KW-0812">Transmembrane</keyword>
<evidence type="ECO:0000256" key="2">
    <source>
        <dbReference type="SAM" id="Phobius"/>
    </source>
</evidence>
<sequence>MTDHTSHLRRRVIAGLLSVGAVIVFMHPRFQEILPAQLRSFATSPVLLGLLITPSVAWVAFPLYATVWAGIRTRVIVPHLLVVIALTIGYAQVIAAVVFPSYLPNNGSINNPPYLFLALAPTLMIACAYGVRELQKSLPLEGVMQAPLTIGSYTSATTLTIVTLCLSGVSYANAVYILHLSIVDALSLAMTTLTTGCVLAYYWVPVFALGKALIRARIVGITIRSGDVFERLFEISSVVFTHTGTITNGAPSIVDIRAARPAHLLGIAYSLERTVRHPIATAICERAYDKKVELLDVRQLESYPGKGVVGVVNGRRVALGNMELMKQEGVVVGVLQREKHRIEDRGQTVIVLGISERGDRSDRHPGEVLGLIVLQDTIRPESTRAVEGLSKRGLTSWLMTGDSQHTARAIARSIGIDTDAVVSDVHPSERAENIATLNTQKHVGVVGNARSSADIYSHAHVSISCLEDPLAKPPQTDIIVAPENLDRLGDASECARRTVTGIIRTNRAVTWYTVISYPFAMGVLLFTPYSVRIDPVVAISASTVVFTLALGNAWMAAKITKS</sequence>
<feature type="transmembrane region" description="Helical" evidence="2">
    <location>
        <begin position="185"/>
        <end position="209"/>
    </location>
</feature>
<dbReference type="AlphaFoldDB" id="A0A2M6RB77"/>
<dbReference type="PANTHER" id="PTHR43520:SF8">
    <property type="entry name" value="P-TYPE CU(+) TRANSPORTER"/>
    <property type="match status" value="1"/>
</dbReference>
<gene>
    <name evidence="3" type="ORF">COT79_00575</name>
</gene>
<protein>
    <submittedName>
        <fullName evidence="3">Uncharacterized protein</fullName>
    </submittedName>
</protein>
<evidence type="ECO:0000313" key="3">
    <source>
        <dbReference type="EMBL" id="PIS07201.1"/>
    </source>
</evidence>
<comment type="caution">
    <text evidence="3">The sequence shown here is derived from an EMBL/GenBank/DDBJ whole genome shotgun (WGS) entry which is preliminary data.</text>
</comment>
<dbReference type="Gene3D" id="3.40.50.1000">
    <property type="entry name" value="HAD superfamily/HAD-like"/>
    <property type="match status" value="1"/>
</dbReference>
<feature type="transmembrane region" description="Helical" evidence="2">
    <location>
        <begin position="509"/>
        <end position="531"/>
    </location>
</feature>
<keyword evidence="2" id="KW-0472">Membrane</keyword>
<dbReference type="Proteomes" id="UP000231162">
    <property type="component" value="Unassembled WGS sequence"/>
</dbReference>
<dbReference type="GO" id="GO:0043682">
    <property type="term" value="F:P-type divalent copper transporter activity"/>
    <property type="evidence" value="ECO:0007669"/>
    <property type="project" value="TreeGrafter"/>
</dbReference>
<organism evidence="3 4">
    <name type="scientific">Candidatus Berkelbacteria bacterium CG10_big_fil_rev_8_21_14_0_10_43_14</name>
    <dbReference type="NCBI Taxonomy" id="1974515"/>
    <lineage>
        <taxon>Bacteria</taxon>
        <taxon>Candidatus Berkelbacteria</taxon>
    </lineage>
</organism>
<feature type="transmembrane region" description="Helical" evidence="2">
    <location>
        <begin position="152"/>
        <end position="179"/>
    </location>
</feature>
<dbReference type="InterPro" id="IPR036412">
    <property type="entry name" value="HAD-like_sf"/>
</dbReference>
<evidence type="ECO:0000313" key="4">
    <source>
        <dbReference type="Proteomes" id="UP000231162"/>
    </source>
</evidence>
<name>A0A2M6RB77_9BACT</name>
<proteinExistence type="predicted"/>
<reference evidence="4" key="1">
    <citation type="submission" date="2017-09" db="EMBL/GenBank/DDBJ databases">
        <title>Depth-based differentiation of microbial function through sediment-hosted aquifers and enrichment of novel symbionts in the deep terrestrial subsurface.</title>
        <authorList>
            <person name="Probst A.J."/>
            <person name="Ladd B."/>
            <person name="Jarett J.K."/>
            <person name="Geller-Mcgrath D.E."/>
            <person name="Sieber C.M.K."/>
            <person name="Emerson J.B."/>
            <person name="Anantharaman K."/>
            <person name="Thomas B.C."/>
            <person name="Malmstrom R."/>
            <person name="Stieglmeier M."/>
            <person name="Klingl A."/>
            <person name="Woyke T."/>
            <person name="Ryan C.M."/>
            <person name="Banfield J.F."/>
        </authorList>
    </citation>
    <scope>NUCLEOTIDE SEQUENCE [LARGE SCALE GENOMIC DNA]</scope>
</reference>
<dbReference type="SUPFAM" id="SSF56784">
    <property type="entry name" value="HAD-like"/>
    <property type="match status" value="1"/>
</dbReference>
<keyword evidence="2" id="KW-1133">Transmembrane helix</keyword>
<dbReference type="SUPFAM" id="SSF81660">
    <property type="entry name" value="Metal cation-transporting ATPase, ATP-binding domain N"/>
    <property type="match status" value="1"/>
</dbReference>
<keyword evidence="1" id="KW-1278">Translocase</keyword>
<feature type="transmembrane region" description="Helical" evidence="2">
    <location>
        <begin position="80"/>
        <end position="102"/>
    </location>
</feature>
<dbReference type="GO" id="GO:0016020">
    <property type="term" value="C:membrane"/>
    <property type="evidence" value="ECO:0007669"/>
    <property type="project" value="TreeGrafter"/>
</dbReference>
<feature type="transmembrane region" description="Helical" evidence="2">
    <location>
        <begin position="42"/>
        <end position="68"/>
    </location>
</feature>
<accession>A0A2M6RB77</accession>
<dbReference type="Gene3D" id="3.40.1110.10">
    <property type="entry name" value="Calcium-transporting ATPase, cytoplasmic domain N"/>
    <property type="match status" value="1"/>
</dbReference>
<feature type="transmembrane region" description="Helical" evidence="2">
    <location>
        <begin position="12"/>
        <end position="30"/>
    </location>
</feature>
<dbReference type="GO" id="GO:0005507">
    <property type="term" value="F:copper ion binding"/>
    <property type="evidence" value="ECO:0007669"/>
    <property type="project" value="TreeGrafter"/>
</dbReference>
<feature type="transmembrane region" description="Helical" evidence="2">
    <location>
        <begin position="537"/>
        <end position="557"/>
    </location>
</feature>
<dbReference type="EMBL" id="PEZX01000011">
    <property type="protein sequence ID" value="PIS07201.1"/>
    <property type="molecule type" value="Genomic_DNA"/>
</dbReference>
<dbReference type="Pfam" id="PF00702">
    <property type="entry name" value="Hydrolase"/>
    <property type="match status" value="1"/>
</dbReference>
<dbReference type="GO" id="GO:0000166">
    <property type="term" value="F:nucleotide binding"/>
    <property type="evidence" value="ECO:0007669"/>
    <property type="project" value="InterPro"/>
</dbReference>
<feature type="transmembrane region" description="Helical" evidence="2">
    <location>
        <begin position="114"/>
        <end position="131"/>
    </location>
</feature>
<dbReference type="PANTHER" id="PTHR43520">
    <property type="entry name" value="ATP7, ISOFORM B"/>
    <property type="match status" value="1"/>
</dbReference>
<evidence type="ECO:0000256" key="1">
    <source>
        <dbReference type="ARBA" id="ARBA00022967"/>
    </source>
</evidence>
<dbReference type="GO" id="GO:0055070">
    <property type="term" value="P:copper ion homeostasis"/>
    <property type="evidence" value="ECO:0007669"/>
    <property type="project" value="TreeGrafter"/>
</dbReference>
<dbReference type="InterPro" id="IPR023299">
    <property type="entry name" value="ATPase_P-typ_cyto_dom_N"/>
</dbReference>
<dbReference type="InterPro" id="IPR023214">
    <property type="entry name" value="HAD_sf"/>
</dbReference>